<feature type="domain" description="RNA polymerase sigma-70 region 2" evidence="5">
    <location>
        <begin position="29"/>
        <end position="98"/>
    </location>
</feature>
<dbReference type="Gene3D" id="1.10.10.10">
    <property type="entry name" value="Winged helix-like DNA-binding domain superfamily/Winged helix DNA-binding domain"/>
    <property type="match status" value="1"/>
</dbReference>
<proteinExistence type="predicted"/>
<dbReference type="GO" id="GO:0016987">
    <property type="term" value="F:sigma factor activity"/>
    <property type="evidence" value="ECO:0007669"/>
    <property type="project" value="UniProtKB-KW"/>
</dbReference>
<dbReference type="InterPro" id="IPR036388">
    <property type="entry name" value="WH-like_DNA-bd_sf"/>
</dbReference>
<dbReference type="NCBIfam" id="NF006147">
    <property type="entry name" value="PRK08295.1-4"/>
    <property type="match status" value="1"/>
</dbReference>
<gene>
    <name evidence="7" type="primary">sigH</name>
    <name evidence="7" type="ORF">NCTC10815_02313</name>
</gene>
<organism evidence="7 8">
    <name type="scientific">Listeria grayi</name>
    <name type="common">Listeria murrayi</name>
    <dbReference type="NCBI Taxonomy" id="1641"/>
    <lineage>
        <taxon>Bacteria</taxon>
        <taxon>Bacillati</taxon>
        <taxon>Bacillota</taxon>
        <taxon>Bacilli</taxon>
        <taxon>Bacillales</taxon>
        <taxon>Listeriaceae</taxon>
        <taxon>Listeria</taxon>
    </lineage>
</organism>
<dbReference type="NCBIfam" id="TIGR02937">
    <property type="entry name" value="sigma70-ECF"/>
    <property type="match status" value="1"/>
</dbReference>
<dbReference type="Pfam" id="PF04542">
    <property type="entry name" value="Sigma70_r2"/>
    <property type="match status" value="1"/>
</dbReference>
<dbReference type="NCBIfam" id="NF006148">
    <property type="entry name" value="PRK08295.1-5"/>
    <property type="match status" value="1"/>
</dbReference>
<dbReference type="Pfam" id="PF08281">
    <property type="entry name" value="Sigma70_r4_2"/>
    <property type="match status" value="1"/>
</dbReference>
<dbReference type="GO" id="GO:0006352">
    <property type="term" value="P:DNA-templated transcription initiation"/>
    <property type="evidence" value="ECO:0007669"/>
    <property type="project" value="InterPro"/>
</dbReference>
<dbReference type="PANTHER" id="PTHR30385:SF1">
    <property type="entry name" value="RNA POLYMERASE SIGMA-H FACTOR"/>
    <property type="match status" value="1"/>
</dbReference>
<reference evidence="7 8" key="1">
    <citation type="submission" date="2018-06" db="EMBL/GenBank/DDBJ databases">
        <authorList>
            <consortium name="Pathogen Informatics"/>
            <person name="Doyle S."/>
        </authorList>
    </citation>
    <scope>NUCLEOTIDE SEQUENCE [LARGE SCALE GENOMIC DNA]</scope>
    <source>
        <strain evidence="8">NCTC 10815</strain>
    </source>
</reference>
<evidence type="ECO:0000313" key="8">
    <source>
        <dbReference type="Proteomes" id="UP000254879"/>
    </source>
</evidence>
<dbReference type="OrthoDB" id="9783788at2"/>
<evidence type="ECO:0000256" key="1">
    <source>
        <dbReference type="ARBA" id="ARBA00023015"/>
    </source>
</evidence>
<dbReference type="InterPro" id="IPR007627">
    <property type="entry name" value="RNA_pol_sigma70_r2"/>
</dbReference>
<keyword evidence="4" id="KW-0804">Transcription</keyword>
<dbReference type="InterPro" id="IPR013325">
    <property type="entry name" value="RNA_pol_sigma_r2"/>
</dbReference>
<dbReference type="PIRSF" id="PIRSF002939">
    <property type="entry name" value="RNA_polymerase_sigma-H_factor"/>
    <property type="match status" value="1"/>
</dbReference>
<dbReference type="InterPro" id="IPR013249">
    <property type="entry name" value="RNA_pol_sigma70_r4_t2"/>
</dbReference>
<evidence type="ECO:0000259" key="6">
    <source>
        <dbReference type="Pfam" id="PF08281"/>
    </source>
</evidence>
<dbReference type="SUPFAM" id="SSF88659">
    <property type="entry name" value="Sigma3 and sigma4 domains of RNA polymerase sigma factors"/>
    <property type="match status" value="1"/>
</dbReference>
<evidence type="ECO:0000256" key="4">
    <source>
        <dbReference type="ARBA" id="ARBA00023163"/>
    </source>
</evidence>
<evidence type="ECO:0000256" key="2">
    <source>
        <dbReference type="ARBA" id="ARBA00023082"/>
    </source>
</evidence>
<dbReference type="Proteomes" id="UP000254879">
    <property type="component" value="Unassembled WGS sequence"/>
</dbReference>
<dbReference type="InterPro" id="IPR013324">
    <property type="entry name" value="RNA_pol_sigma_r3/r4-like"/>
</dbReference>
<protein>
    <submittedName>
        <fullName evidence="7">Stage 0 sporulation protein H</fullName>
    </submittedName>
</protein>
<keyword evidence="2" id="KW-0731">Sigma factor</keyword>
<evidence type="ECO:0000313" key="7">
    <source>
        <dbReference type="EMBL" id="STY44941.1"/>
    </source>
</evidence>
<dbReference type="InterPro" id="IPR016371">
    <property type="entry name" value="RNA_pol_sigma-H_factor"/>
</dbReference>
<keyword evidence="3" id="KW-0238">DNA-binding</keyword>
<dbReference type="PANTHER" id="PTHR30385">
    <property type="entry name" value="SIGMA FACTOR F FLAGELLAR"/>
    <property type="match status" value="1"/>
</dbReference>
<evidence type="ECO:0000256" key="3">
    <source>
        <dbReference type="ARBA" id="ARBA00023125"/>
    </source>
</evidence>
<dbReference type="EMBL" id="UGPG01000001">
    <property type="protein sequence ID" value="STY44941.1"/>
    <property type="molecule type" value="Genomic_DNA"/>
</dbReference>
<dbReference type="InterPro" id="IPR014284">
    <property type="entry name" value="RNA_pol_sigma-70_dom"/>
</dbReference>
<dbReference type="SUPFAM" id="SSF88946">
    <property type="entry name" value="Sigma2 domain of RNA polymerase sigma factors"/>
    <property type="match status" value="1"/>
</dbReference>
<evidence type="ECO:0000259" key="5">
    <source>
        <dbReference type="Pfam" id="PF04542"/>
    </source>
</evidence>
<dbReference type="Gene3D" id="1.20.120.1810">
    <property type="match status" value="1"/>
</dbReference>
<name>A0A378MF80_LISGR</name>
<dbReference type="GO" id="GO:0003677">
    <property type="term" value="F:DNA binding"/>
    <property type="evidence" value="ECO:0007669"/>
    <property type="project" value="UniProtKB-KW"/>
</dbReference>
<accession>A0A378MF80</accession>
<sequence length="204" mass="23579">MSSQNSSDAEDRSRIDLAKNGDTEALDYFFQKYQPIMYWKATQYFLQGAERDDLLQEAMIGLFKAIRDFSPDKEASFRTFAEICINRQLLSAVKRSARQKNQPLNQSLSLDTPMTEEHGLDWTLLDVISEQAAQTPEDYLLKSEDRIDIAERLEKVTSPFEKEVLRCYLEGKSYQEMADHFGKNIKAIDNALQRIKKKMGAQFD</sequence>
<dbReference type="AlphaFoldDB" id="A0A378MF80"/>
<keyword evidence="1" id="KW-0805">Transcription regulation</keyword>
<dbReference type="RefSeq" id="WP_003757234.1">
    <property type="nucleotide sequence ID" value="NZ_CABKNG010000002.1"/>
</dbReference>
<feature type="domain" description="RNA polymerase sigma factor 70 region 4 type 2" evidence="6">
    <location>
        <begin position="164"/>
        <end position="199"/>
    </location>
</feature>